<sequence length="86" mass="10198">MAKRDNLSINMEQYPENYDHLMNCVTAPSVTLQERGFHAKVKLWPLFSVKRNPSNQATSAQQQKQFQQQSYTKHQQQWCICIKLRE</sequence>
<reference evidence="1" key="2">
    <citation type="submission" date="2020-11" db="EMBL/GenBank/DDBJ databases">
        <authorList>
            <person name="McCartney M.A."/>
            <person name="Auch B."/>
            <person name="Kono T."/>
            <person name="Mallez S."/>
            <person name="Becker A."/>
            <person name="Gohl D.M."/>
            <person name="Silverstein K.A.T."/>
            <person name="Koren S."/>
            <person name="Bechman K.B."/>
            <person name="Herman A."/>
            <person name="Abrahante J.E."/>
            <person name="Garbe J."/>
        </authorList>
    </citation>
    <scope>NUCLEOTIDE SEQUENCE</scope>
    <source>
        <strain evidence="1">Duluth1</strain>
        <tissue evidence="1">Whole animal</tissue>
    </source>
</reference>
<dbReference type="AlphaFoldDB" id="A0A9D3YPT5"/>
<gene>
    <name evidence="1" type="ORF">DPMN_078948</name>
</gene>
<dbReference type="Proteomes" id="UP000828390">
    <property type="component" value="Unassembled WGS sequence"/>
</dbReference>
<protein>
    <submittedName>
        <fullName evidence="1">Uncharacterized protein</fullName>
    </submittedName>
</protein>
<comment type="caution">
    <text evidence="1">The sequence shown here is derived from an EMBL/GenBank/DDBJ whole genome shotgun (WGS) entry which is preliminary data.</text>
</comment>
<proteinExistence type="predicted"/>
<organism evidence="1 2">
    <name type="scientific">Dreissena polymorpha</name>
    <name type="common">Zebra mussel</name>
    <name type="synonym">Mytilus polymorpha</name>
    <dbReference type="NCBI Taxonomy" id="45954"/>
    <lineage>
        <taxon>Eukaryota</taxon>
        <taxon>Metazoa</taxon>
        <taxon>Spiralia</taxon>
        <taxon>Lophotrochozoa</taxon>
        <taxon>Mollusca</taxon>
        <taxon>Bivalvia</taxon>
        <taxon>Autobranchia</taxon>
        <taxon>Heteroconchia</taxon>
        <taxon>Euheterodonta</taxon>
        <taxon>Imparidentia</taxon>
        <taxon>Neoheterodontei</taxon>
        <taxon>Myida</taxon>
        <taxon>Dreissenoidea</taxon>
        <taxon>Dreissenidae</taxon>
        <taxon>Dreissena</taxon>
    </lineage>
</organism>
<name>A0A9D3YPT5_DREPO</name>
<reference evidence="1" key="1">
    <citation type="journal article" date="2019" name="bioRxiv">
        <title>The Genome of the Zebra Mussel, Dreissena polymorpha: A Resource for Invasive Species Research.</title>
        <authorList>
            <person name="McCartney M.A."/>
            <person name="Auch B."/>
            <person name="Kono T."/>
            <person name="Mallez S."/>
            <person name="Zhang Y."/>
            <person name="Obille A."/>
            <person name="Becker A."/>
            <person name="Abrahante J.E."/>
            <person name="Garbe J."/>
            <person name="Badalamenti J.P."/>
            <person name="Herman A."/>
            <person name="Mangelson H."/>
            <person name="Liachko I."/>
            <person name="Sullivan S."/>
            <person name="Sone E.D."/>
            <person name="Koren S."/>
            <person name="Silverstein K.A.T."/>
            <person name="Beckman K.B."/>
            <person name="Gohl D.M."/>
        </authorList>
    </citation>
    <scope>NUCLEOTIDE SEQUENCE</scope>
    <source>
        <strain evidence="1">Duluth1</strain>
        <tissue evidence="1">Whole animal</tissue>
    </source>
</reference>
<evidence type="ECO:0000313" key="1">
    <source>
        <dbReference type="EMBL" id="KAH3703896.1"/>
    </source>
</evidence>
<evidence type="ECO:0000313" key="2">
    <source>
        <dbReference type="Proteomes" id="UP000828390"/>
    </source>
</evidence>
<keyword evidence="2" id="KW-1185">Reference proteome</keyword>
<dbReference type="EMBL" id="JAIWYP010000015">
    <property type="protein sequence ID" value="KAH3703896.1"/>
    <property type="molecule type" value="Genomic_DNA"/>
</dbReference>
<accession>A0A9D3YPT5</accession>